<proteinExistence type="predicted"/>
<dbReference type="EMBL" id="JBBNAG010000011">
    <property type="protein sequence ID" value="KAK9095264.1"/>
    <property type="molecule type" value="Genomic_DNA"/>
</dbReference>
<dbReference type="Proteomes" id="UP001419268">
    <property type="component" value="Unassembled WGS sequence"/>
</dbReference>
<sequence length="49" mass="5459">MILLLDSEITQPLFCPKFGVISIAYSDANAISEKICFRPNVSPWASCRL</sequence>
<keyword evidence="2" id="KW-1185">Reference proteome</keyword>
<organism evidence="1 2">
    <name type="scientific">Stephania cephalantha</name>
    <dbReference type="NCBI Taxonomy" id="152367"/>
    <lineage>
        <taxon>Eukaryota</taxon>
        <taxon>Viridiplantae</taxon>
        <taxon>Streptophyta</taxon>
        <taxon>Embryophyta</taxon>
        <taxon>Tracheophyta</taxon>
        <taxon>Spermatophyta</taxon>
        <taxon>Magnoliopsida</taxon>
        <taxon>Ranunculales</taxon>
        <taxon>Menispermaceae</taxon>
        <taxon>Menispermoideae</taxon>
        <taxon>Cissampelideae</taxon>
        <taxon>Stephania</taxon>
    </lineage>
</organism>
<dbReference type="AlphaFoldDB" id="A0AAP0HQQ9"/>
<comment type="caution">
    <text evidence="1">The sequence shown here is derived from an EMBL/GenBank/DDBJ whole genome shotgun (WGS) entry which is preliminary data.</text>
</comment>
<reference evidence="1 2" key="1">
    <citation type="submission" date="2024-01" db="EMBL/GenBank/DDBJ databases">
        <title>Genome assemblies of Stephania.</title>
        <authorList>
            <person name="Yang L."/>
        </authorList>
    </citation>
    <scope>NUCLEOTIDE SEQUENCE [LARGE SCALE GENOMIC DNA]</scope>
    <source>
        <strain evidence="1">JXDWG</strain>
        <tissue evidence="1">Leaf</tissue>
    </source>
</reference>
<gene>
    <name evidence="1" type="ORF">Scep_026733</name>
</gene>
<evidence type="ECO:0000313" key="2">
    <source>
        <dbReference type="Proteomes" id="UP001419268"/>
    </source>
</evidence>
<accession>A0AAP0HQQ9</accession>
<protein>
    <submittedName>
        <fullName evidence="1">Uncharacterized protein</fullName>
    </submittedName>
</protein>
<name>A0AAP0HQQ9_9MAGN</name>
<evidence type="ECO:0000313" key="1">
    <source>
        <dbReference type="EMBL" id="KAK9095264.1"/>
    </source>
</evidence>